<keyword evidence="2" id="KW-1185">Reference proteome</keyword>
<organism evidence="1 2">
    <name type="scientific">Glossina austeni</name>
    <name type="common">Savannah tsetse fly</name>
    <dbReference type="NCBI Taxonomy" id="7395"/>
    <lineage>
        <taxon>Eukaryota</taxon>
        <taxon>Metazoa</taxon>
        <taxon>Ecdysozoa</taxon>
        <taxon>Arthropoda</taxon>
        <taxon>Hexapoda</taxon>
        <taxon>Insecta</taxon>
        <taxon>Pterygota</taxon>
        <taxon>Neoptera</taxon>
        <taxon>Endopterygota</taxon>
        <taxon>Diptera</taxon>
        <taxon>Brachycera</taxon>
        <taxon>Muscomorpha</taxon>
        <taxon>Hippoboscoidea</taxon>
        <taxon>Glossinidae</taxon>
        <taxon>Glossina</taxon>
    </lineage>
</organism>
<dbReference type="AlphaFoldDB" id="A0A1A9V1G7"/>
<evidence type="ECO:0000313" key="1">
    <source>
        <dbReference type="EnsemblMetazoa" id="GAUT022763-PA"/>
    </source>
</evidence>
<protein>
    <submittedName>
        <fullName evidence="1">Uncharacterized protein</fullName>
    </submittedName>
</protein>
<sequence>MFFKRRKNSNTTSERSNLKKKILLNKHISKIVSEADIIPGLTKVAVFDCQRVRFFVCHENIRCAPQALAVTSATFIESTVIDQPAKSIATISIKGKKKLCDSCAWKAEKIIFFCFASTGYVVIANPCNSPETSLNMK</sequence>
<dbReference type="VEuPathDB" id="VectorBase:GAUT022763"/>
<reference evidence="1" key="1">
    <citation type="submission" date="2020-05" db="UniProtKB">
        <authorList>
            <consortium name="EnsemblMetazoa"/>
        </authorList>
    </citation>
    <scope>IDENTIFICATION</scope>
    <source>
        <strain evidence="1">TTRI</strain>
    </source>
</reference>
<dbReference type="EnsemblMetazoa" id="GAUT022763-RA">
    <property type="protein sequence ID" value="GAUT022763-PA"/>
    <property type="gene ID" value="GAUT022763"/>
</dbReference>
<dbReference type="Proteomes" id="UP000078200">
    <property type="component" value="Unassembled WGS sequence"/>
</dbReference>
<evidence type="ECO:0000313" key="2">
    <source>
        <dbReference type="Proteomes" id="UP000078200"/>
    </source>
</evidence>
<accession>A0A1A9V1G7</accession>
<proteinExistence type="predicted"/>
<name>A0A1A9V1G7_GLOAU</name>